<evidence type="ECO:0000259" key="5">
    <source>
        <dbReference type="Pfam" id="PF00700"/>
    </source>
</evidence>
<feature type="domain" description="Flagellin N-terminal" evidence="4">
    <location>
        <begin position="4"/>
        <end position="136"/>
    </location>
</feature>
<dbReference type="SUPFAM" id="SSF64518">
    <property type="entry name" value="Phase 1 flagellin"/>
    <property type="match status" value="1"/>
</dbReference>
<dbReference type="GO" id="GO:0005576">
    <property type="term" value="C:extracellular region"/>
    <property type="evidence" value="ECO:0007669"/>
    <property type="project" value="UniProtKB-SubCell"/>
</dbReference>
<evidence type="ECO:0000256" key="1">
    <source>
        <dbReference type="ARBA" id="ARBA00005709"/>
    </source>
</evidence>
<dbReference type="GO" id="GO:0009288">
    <property type="term" value="C:bacterial-type flagellum"/>
    <property type="evidence" value="ECO:0007669"/>
    <property type="project" value="UniProtKB-SubCell"/>
</dbReference>
<dbReference type="PRINTS" id="PR00207">
    <property type="entry name" value="FLAGELLIN"/>
</dbReference>
<comment type="subcellular location">
    <subcellularLocation>
        <location evidence="3">Secreted</location>
    </subcellularLocation>
    <subcellularLocation>
        <location evidence="3">Bacterial flagellum</location>
    </subcellularLocation>
</comment>
<dbReference type="PANTHER" id="PTHR42792">
    <property type="entry name" value="FLAGELLIN"/>
    <property type="match status" value="1"/>
</dbReference>
<dbReference type="Gene3D" id="1.20.1330.10">
    <property type="entry name" value="f41 fragment of flagellin, N-terminal domain"/>
    <property type="match status" value="2"/>
</dbReference>
<dbReference type="Pfam" id="PF00669">
    <property type="entry name" value="Flagellin_N"/>
    <property type="match status" value="1"/>
</dbReference>
<evidence type="ECO:0000256" key="3">
    <source>
        <dbReference type="RuleBase" id="RU362073"/>
    </source>
</evidence>
<dbReference type="AlphaFoldDB" id="Q9F4K7"/>
<feature type="domain" description="Flagellin C-terminal" evidence="5">
    <location>
        <begin position="324"/>
        <end position="409"/>
    </location>
</feature>
<organism evidence="6">
    <name type="scientific">Agrobacterium tumefaciens</name>
    <dbReference type="NCBI Taxonomy" id="358"/>
    <lineage>
        <taxon>Bacteria</taxon>
        <taxon>Pseudomonadati</taxon>
        <taxon>Pseudomonadota</taxon>
        <taxon>Alphaproteobacteria</taxon>
        <taxon>Hyphomicrobiales</taxon>
        <taxon>Rhizobiaceae</taxon>
        <taxon>Rhizobium/Agrobacterium group</taxon>
        <taxon>Agrobacterium</taxon>
        <taxon>Agrobacterium tumefaciens complex</taxon>
    </lineage>
</organism>
<protein>
    <recommendedName>
        <fullName evidence="3">Flagellin</fullName>
    </recommendedName>
</protein>
<sequence length="411" mass="42074">MTSILTNAAAMSALQALRTIGQNMENTQASVSSGLRVASASDNAAYWSIATTMRSDNGALSAVQDALGLGAAKVDTASAGMESIIDVVKQIKNKLVAATEDGVDKAKIQGEVKQLQDQIKGIIDSASFSGENWLKGDLSTTTTKTVVGSFVREGGTVSVKTIGYTLDASKVLVDTRATGTKTGILDTAYTGLNANTVTVDINKGGVITQASVRAYSTDEMLSLGAKVDGANSNVAVGGGAAFVKVNGSWVQGSVVAAASITASTPVAGKFAAAYTAAEAGTAAAVGDAIIVNETNSGTGAVNLTQSVLTMDVSSMTLTDVGSYLKGVEKALTSLTSAAAELGSIKMRIDLQEDFASKLSDSIDKGIGRLVDADMNEESTKLKALQTQQQLAIQSLSIANTSSENILSLFRQ</sequence>
<evidence type="ECO:0000256" key="2">
    <source>
        <dbReference type="ARBA" id="ARBA00023143"/>
    </source>
</evidence>
<comment type="function">
    <text evidence="3">Flagellin is the subunit protein which polymerizes to form the filaments of bacterial flagella.</text>
</comment>
<keyword evidence="6" id="KW-0282">Flagellum</keyword>
<comment type="similarity">
    <text evidence="1 3">Belongs to the bacterial flagellin family.</text>
</comment>
<dbReference type="GO" id="GO:0005198">
    <property type="term" value="F:structural molecule activity"/>
    <property type="evidence" value="ECO:0007669"/>
    <property type="project" value="UniProtKB-UniRule"/>
</dbReference>
<dbReference type="EMBL" id="AY007306">
    <property type="protein sequence ID" value="AAG14365.1"/>
    <property type="molecule type" value="Genomic_DNA"/>
</dbReference>
<evidence type="ECO:0000259" key="4">
    <source>
        <dbReference type="Pfam" id="PF00669"/>
    </source>
</evidence>
<keyword evidence="6" id="KW-0969">Cilium</keyword>
<dbReference type="PANTHER" id="PTHR42792:SF2">
    <property type="entry name" value="FLAGELLIN"/>
    <property type="match status" value="1"/>
</dbReference>
<keyword evidence="3" id="KW-0964">Secreted</keyword>
<dbReference type="InterPro" id="IPR046358">
    <property type="entry name" value="Flagellin_C"/>
</dbReference>
<dbReference type="InterPro" id="IPR001029">
    <property type="entry name" value="Flagellin_N"/>
</dbReference>
<keyword evidence="6" id="KW-0966">Cell projection</keyword>
<accession>Q9F4K7</accession>
<dbReference type="Pfam" id="PF00700">
    <property type="entry name" value="Flagellin_C"/>
    <property type="match status" value="1"/>
</dbReference>
<evidence type="ECO:0000313" key="6">
    <source>
        <dbReference type="EMBL" id="AAG14365.1"/>
    </source>
</evidence>
<name>Q9F4K7_AGRTU</name>
<dbReference type="InterPro" id="IPR001492">
    <property type="entry name" value="Flagellin"/>
</dbReference>
<gene>
    <name evidence="6" type="primary">flaB</name>
</gene>
<proteinExistence type="inferred from homology"/>
<keyword evidence="2 3" id="KW-0975">Bacterial flagellum</keyword>
<reference evidence="6" key="1">
    <citation type="journal article" date="2001" name="J. Bacteriol.">
        <title>Mutational analysis of the Rhizobium lupini H13-3 and Sinorhizobium meliloti flagellin genes: importance of flagellin A for flagellar filament structure and transcriptional regulation.</title>
        <authorList>
            <person name="Scharf B."/>
            <person name="Schuster-Wolff-Buhring H."/>
            <person name="Rachel R."/>
            <person name="Schmitt R."/>
        </authorList>
    </citation>
    <scope>NUCLEOTIDE SEQUENCE</scope>
    <source>
        <strain evidence="6">H13-3</strain>
    </source>
</reference>